<accession>A0A1Y2D0V7</accession>
<dbReference type="Gene3D" id="1.10.1280.10">
    <property type="entry name" value="Di-copper center containing domain from catechol oxidase"/>
    <property type="match status" value="1"/>
</dbReference>
<dbReference type="Pfam" id="PF00264">
    <property type="entry name" value="Tyrosinase"/>
    <property type="match status" value="1"/>
</dbReference>
<dbReference type="Proteomes" id="UP000193642">
    <property type="component" value="Unassembled WGS sequence"/>
</dbReference>
<evidence type="ECO:0000256" key="2">
    <source>
        <dbReference type="ARBA" id="ARBA00023008"/>
    </source>
</evidence>
<feature type="compositionally biased region" description="Low complexity" evidence="3">
    <location>
        <begin position="346"/>
        <end position="357"/>
    </location>
</feature>
<evidence type="ECO:0000313" key="7">
    <source>
        <dbReference type="Proteomes" id="UP000193642"/>
    </source>
</evidence>
<dbReference type="PROSITE" id="PS00498">
    <property type="entry name" value="TYROSINASE_2"/>
    <property type="match status" value="1"/>
</dbReference>
<dbReference type="GO" id="GO:0016491">
    <property type="term" value="F:oxidoreductase activity"/>
    <property type="evidence" value="ECO:0007669"/>
    <property type="project" value="InterPro"/>
</dbReference>
<dbReference type="EMBL" id="MCGO01000002">
    <property type="protein sequence ID" value="ORY52890.1"/>
    <property type="molecule type" value="Genomic_DNA"/>
</dbReference>
<name>A0A1Y2D0V7_9FUNG</name>
<keyword evidence="2" id="KW-0186">Copper</keyword>
<sequence>MHLRSILLTLATAAIGVLAQCSNPAVRREWNELSSSEKNSYIQAIKTLAARPQIGQDNTDPNTMNIADFVNCHSRAAPWVHGSADFYPYHRAMMWKFEQAMNSVGWPGGIVYFDWPAVNQNWWTTDIFSKDYFGAASSNDPNNCVLDGQFAKGKYNVAQLDADIASYRPFTSSETCLRRCGYVGAAMTSPDELNARYSATLYSKFRGDIMTGDLRNDDYQFYHASGHVTMGGDGQKCDLGNGAVSPNDPIFWLHHGFVDKVWWRWQNRCDAFKRMYDGPLTPGDIVADPGQTLTANILQRVDTYGVTVLQMMDTQNGAPLCYTYTSSKSDLPMPAIQCPDAPPLPTATTAVSSATDPNATADPTGTSSVAAATTTISSVVLDDIWLMNAFKTLVKKAPAAAPAPPSFGIPGVPKFGNPNLSTSVAAGSGAIVFGRDENGTVADSNDAVATPAAVASIAAPSATETFNPTSDVNATSTVSALPSLSVNFNSTVISNSTVETNTTLTVEAIIRPQLNHTIIAKEDNSTIVKYEKTNQTVVIPENETVLYVYPGYVESVDEEGNLVRHHLKVKPVEYKKVHGAPQNVTWNDPCYRMYQMPIPDAFIHHHQLNMQHVRNVEAINRMKVDEWNVKNCGPAKV</sequence>
<feature type="domain" description="Tyrosinase copper-binding" evidence="5">
    <location>
        <begin position="248"/>
        <end position="259"/>
    </location>
</feature>
<keyword evidence="7" id="KW-1185">Reference proteome</keyword>
<feature type="region of interest" description="Disordered" evidence="3">
    <location>
        <begin position="342"/>
        <end position="368"/>
    </location>
</feature>
<organism evidence="6 7">
    <name type="scientific">Rhizoclosmatium globosum</name>
    <dbReference type="NCBI Taxonomy" id="329046"/>
    <lineage>
        <taxon>Eukaryota</taxon>
        <taxon>Fungi</taxon>
        <taxon>Fungi incertae sedis</taxon>
        <taxon>Chytridiomycota</taxon>
        <taxon>Chytridiomycota incertae sedis</taxon>
        <taxon>Chytridiomycetes</taxon>
        <taxon>Chytridiales</taxon>
        <taxon>Chytriomycetaceae</taxon>
        <taxon>Rhizoclosmatium</taxon>
    </lineage>
</organism>
<evidence type="ECO:0000313" key="6">
    <source>
        <dbReference type="EMBL" id="ORY52890.1"/>
    </source>
</evidence>
<dbReference type="InterPro" id="IPR050316">
    <property type="entry name" value="Tyrosinase/Hemocyanin"/>
</dbReference>
<proteinExistence type="predicted"/>
<protein>
    <submittedName>
        <fullName evidence="6">Di-copper centre-containing protein</fullName>
    </submittedName>
</protein>
<evidence type="ECO:0000256" key="1">
    <source>
        <dbReference type="ARBA" id="ARBA00022723"/>
    </source>
</evidence>
<dbReference type="AlphaFoldDB" id="A0A1Y2D0V7"/>
<dbReference type="InterPro" id="IPR008922">
    <property type="entry name" value="Di-copper_centre_dom_sf"/>
</dbReference>
<reference evidence="6 7" key="1">
    <citation type="submission" date="2016-07" db="EMBL/GenBank/DDBJ databases">
        <title>Pervasive Adenine N6-methylation of Active Genes in Fungi.</title>
        <authorList>
            <consortium name="DOE Joint Genome Institute"/>
            <person name="Mondo S.J."/>
            <person name="Dannebaum R.O."/>
            <person name="Kuo R.C."/>
            <person name="Labutti K."/>
            <person name="Haridas S."/>
            <person name="Kuo A."/>
            <person name="Salamov A."/>
            <person name="Ahrendt S.R."/>
            <person name="Lipzen A."/>
            <person name="Sullivan W."/>
            <person name="Andreopoulos W.B."/>
            <person name="Clum A."/>
            <person name="Lindquist E."/>
            <person name="Daum C."/>
            <person name="Ramamoorthy G.K."/>
            <person name="Gryganskyi A."/>
            <person name="Culley D."/>
            <person name="Magnuson J.K."/>
            <person name="James T.Y."/>
            <person name="O'Malley M.A."/>
            <person name="Stajich J.E."/>
            <person name="Spatafora J.W."/>
            <person name="Visel A."/>
            <person name="Grigoriev I.V."/>
        </authorList>
    </citation>
    <scope>NUCLEOTIDE SEQUENCE [LARGE SCALE GENOMIC DNA]</scope>
    <source>
        <strain evidence="6 7">JEL800</strain>
    </source>
</reference>
<keyword evidence="4" id="KW-0732">Signal</keyword>
<evidence type="ECO:0000256" key="4">
    <source>
        <dbReference type="SAM" id="SignalP"/>
    </source>
</evidence>
<dbReference type="OrthoDB" id="6132182at2759"/>
<dbReference type="SUPFAM" id="SSF48056">
    <property type="entry name" value="Di-copper centre-containing domain"/>
    <property type="match status" value="1"/>
</dbReference>
<feature type="chain" id="PRO_5011965750" evidence="4">
    <location>
        <begin position="20"/>
        <end position="637"/>
    </location>
</feature>
<evidence type="ECO:0000259" key="5">
    <source>
        <dbReference type="PROSITE" id="PS00498"/>
    </source>
</evidence>
<keyword evidence="1" id="KW-0479">Metal-binding</keyword>
<evidence type="ECO:0000256" key="3">
    <source>
        <dbReference type="SAM" id="MobiDB-lite"/>
    </source>
</evidence>
<dbReference type="STRING" id="329046.A0A1Y2D0V7"/>
<gene>
    <name evidence="6" type="ORF">BCR33DRAFT_711309</name>
</gene>
<comment type="caution">
    <text evidence="6">The sequence shown here is derived from an EMBL/GenBank/DDBJ whole genome shotgun (WGS) entry which is preliminary data.</text>
</comment>
<feature type="signal peptide" evidence="4">
    <location>
        <begin position="1"/>
        <end position="19"/>
    </location>
</feature>
<dbReference type="PANTHER" id="PTHR11474">
    <property type="entry name" value="TYROSINASE FAMILY MEMBER"/>
    <property type="match status" value="1"/>
</dbReference>
<dbReference type="GO" id="GO:0046872">
    <property type="term" value="F:metal ion binding"/>
    <property type="evidence" value="ECO:0007669"/>
    <property type="project" value="UniProtKB-KW"/>
</dbReference>
<dbReference type="PANTHER" id="PTHR11474:SF126">
    <property type="entry name" value="TYROSINASE-LIKE PROTEIN TYR-1-RELATED"/>
    <property type="match status" value="1"/>
</dbReference>
<dbReference type="InterPro" id="IPR002227">
    <property type="entry name" value="Tyrosinase_Cu-bd"/>
</dbReference>
<dbReference type="PRINTS" id="PR00092">
    <property type="entry name" value="TYROSINASE"/>
</dbReference>